<dbReference type="SUPFAM" id="SSF56300">
    <property type="entry name" value="Metallo-dependent phosphatases"/>
    <property type="match status" value="1"/>
</dbReference>
<dbReference type="GO" id="GO:0016787">
    <property type="term" value="F:hydrolase activity"/>
    <property type="evidence" value="ECO:0007669"/>
    <property type="project" value="UniProtKB-KW"/>
</dbReference>
<name>A0A6J4VF99_9BACT</name>
<protein>
    <recommendedName>
        <fullName evidence="5">Calcineurin-like phosphoesterase domain-containing protein</fullName>
    </recommendedName>
</protein>
<dbReference type="Gene3D" id="3.60.21.10">
    <property type="match status" value="2"/>
</dbReference>
<evidence type="ECO:0000259" key="5">
    <source>
        <dbReference type="Pfam" id="PF00149"/>
    </source>
</evidence>
<dbReference type="InterPro" id="IPR004843">
    <property type="entry name" value="Calcineurin-like_PHP"/>
</dbReference>
<evidence type="ECO:0000256" key="4">
    <source>
        <dbReference type="ARBA" id="ARBA00025742"/>
    </source>
</evidence>
<evidence type="ECO:0000256" key="3">
    <source>
        <dbReference type="ARBA" id="ARBA00023004"/>
    </source>
</evidence>
<evidence type="ECO:0000313" key="6">
    <source>
        <dbReference type="EMBL" id="CAA9577695.1"/>
    </source>
</evidence>
<keyword evidence="3" id="KW-0408">Iron</keyword>
<keyword evidence="2" id="KW-0378">Hydrolase</keyword>
<proteinExistence type="inferred from homology"/>
<keyword evidence="1" id="KW-0479">Metal-binding</keyword>
<dbReference type="PANTHER" id="PTHR42988:SF2">
    <property type="entry name" value="CYCLIC NUCLEOTIDE PHOSPHODIESTERASE CBUA0032-RELATED"/>
    <property type="match status" value="1"/>
</dbReference>
<dbReference type="GO" id="GO:0046872">
    <property type="term" value="F:metal ion binding"/>
    <property type="evidence" value="ECO:0007669"/>
    <property type="project" value="UniProtKB-KW"/>
</dbReference>
<dbReference type="Pfam" id="PF00149">
    <property type="entry name" value="Metallophos"/>
    <property type="match status" value="1"/>
</dbReference>
<organism evidence="6">
    <name type="scientific">uncultured Thermomicrobiales bacterium</name>
    <dbReference type="NCBI Taxonomy" id="1645740"/>
    <lineage>
        <taxon>Bacteria</taxon>
        <taxon>Pseudomonadati</taxon>
        <taxon>Thermomicrobiota</taxon>
        <taxon>Thermomicrobia</taxon>
        <taxon>Thermomicrobiales</taxon>
        <taxon>environmental samples</taxon>
    </lineage>
</organism>
<evidence type="ECO:0000256" key="2">
    <source>
        <dbReference type="ARBA" id="ARBA00022801"/>
    </source>
</evidence>
<dbReference type="EMBL" id="CADCWG010000313">
    <property type="protein sequence ID" value="CAA9577695.1"/>
    <property type="molecule type" value="Genomic_DNA"/>
</dbReference>
<sequence>MVRIAAIGDLHVRTQVPPALADDLAVLRHRADVLVLAGDLTDNGRLLEFESVADALATVGLPIVAVLGNHDRRCLRRTALRRILSRAGVELLDGSATVVELLGPLSADVPHPLLADRQRRLRVGFAGVGGYGGGFWPDEGPPYPPYRAAQALAVRARREAVRLDAALDELDPSVDHTVVVMHYSPTVSTLGREPLAKQWMLGNSELARVVDRHQVDLVIHGHAHLGNPAGQTLGGTPVRNVATTVVGAPVIEEMPPVRARRRSTARDAVAARPTGT</sequence>
<accession>A0A6J4VF99</accession>
<dbReference type="InterPro" id="IPR029052">
    <property type="entry name" value="Metallo-depent_PP-like"/>
</dbReference>
<dbReference type="InterPro" id="IPR050884">
    <property type="entry name" value="CNP_phosphodiesterase-III"/>
</dbReference>
<evidence type="ECO:0000256" key="1">
    <source>
        <dbReference type="ARBA" id="ARBA00022723"/>
    </source>
</evidence>
<dbReference type="PANTHER" id="PTHR42988">
    <property type="entry name" value="PHOSPHOHYDROLASE"/>
    <property type="match status" value="1"/>
</dbReference>
<dbReference type="AlphaFoldDB" id="A0A6J4VF99"/>
<feature type="domain" description="Calcineurin-like phosphoesterase" evidence="5">
    <location>
        <begin position="3"/>
        <end position="224"/>
    </location>
</feature>
<gene>
    <name evidence="6" type="ORF">AVDCRST_MAG49-4351</name>
</gene>
<reference evidence="6" key="1">
    <citation type="submission" date="2020-02" db="EMBL/GenBank/DDBJ databases">
        <authorList>
            <person name="Meier V. D."/>
        </authorList>
    </citation>
    <scope>NUCLEOTIDE SEQUENCE</scope>
    <source>
        <strain evidence="6">AVDCRST_MAG49</strain>
    </source>
</reference>
<comment type="similarity">
    <text evidence="4">Belongs to the cyclic nucleotide phosphodiesterase class-III family.</text>
</comment>